<evidence type="ECO:0000313" key="2">
    <source>
        <dbReference type="EMBL" id="EXI81584.1"/>
    </source>
</evidence>
<dbReference type="GO" id="GO:0016829">
    <property type="term" value="F:lyase activity"/>
    <property type="evidence" value="ECO:0007669"/>
    <property type="project" value="UniProtKB-KW"/>
</dbReference>
<reference evidence="2 3" key="1">
    <citation type="submission" date="2014-02" db="EMBL/GenBank/DDBJ databases">
        <title>Expanding our view of genomic diversity in Candidatus Accumulibacter clades.</title>
        <authorList>
            <person name="Skennerton C.T."/>
            <person name="Barr J.J."/>
            <person name="Slater F.R."/>
            <person name="Bond P.L."/>
            <person name="Tyson G.W."/>
        </authorList>
    </citation>
    <scope>NUCLEOTIDE SEQUENCE [LARGE SCALE GENOMIC DNA]</scope>
    <source>
        <strain evidence="3">BA-92</strain>
    </source>
</reference>
<dbReference type="PANTHER" id="PTHR33993">
    <property type="entry name" value="GLYOXALASE-RELATED"/>
    <property type="match status" value="1"/>
</dbReference>
<evidence type="ECO:0000313" key="3">
    <source>
        <dbReference type="Proteomes" id="UP000021816"/>
    </source>
</evidence>
<evidence type="ECO:0000259" key="1">
    <source>
        <dbReference type="PROSITE" id="PS51819"/>
    </source>
</evidence>
<comment type="caution">
    <text evidence="2">The sequence shown here is derived from an EMBL/GenBank/DDBJ whole genome shotgun (WGS) entry which is preliminary data.</text>
</comment>
<accession>A0A011QRT6</accession>
<dbReference type="STRING" id="1454003.AW10_01121"/>
<dbReference type="AlphaFoldDB" id="A0A011QRT6"/>
<proteinExistence type="predicted"/>
<protein>
    <submittedName>
        <fullName evidence="2">Putative lactoylglutathione lyase</fullName>
    </submittedName>
</protein>
<sequence length="127" mass="13637">MDKAANPVGWFEIYVSDMTRARDFYTAVFGRELIALPEIGDEGEMYAFSWVEGGAGAAGALVRHPMNGPGKGGTMVYFNCDDANNEAERAVEAGGRLIQPKVAIGQYGHIALVQDSEGNIIGLHSMQ</sequence>
<dbReference type="EMBL" id="JEMX01000021">
    <property type="protein sequence ID" value="EXI81584.1"/>
    <property type="molecule type" value="Genomic_DNA"/>
</dbReference>
<dbReference type="CDD" id="cd07247">
    <property type="entry name" value="SgaA_N_like"/>
    <property type="match status" value="1"/>
</dbReference>
<gene>
    <name evidence="2" type="ORF">AW10_01121</name>
</gene>
<dbReference type="InterPro" id="IPR037523">
    <property type="entry name" value="VOC_core"/>
</dbReference>
<dbReference type="Pfam" id="PF00903">
    <property type="entry name" value="Glyoxalase"/>
    <property type="match status" value="1"/>
</dbReference>
<organism evidence="2 3">
    <name type="scientific">Candidatus Accumulibacter appositus</name>
    <dbReference type="NCBI Taxonomy" id="1454003"/>
    <lineage>
        <taxon>Bacteria</taxon>
        <taxon>Pseudomonadati</taxon>
        <taxon>Pseudomonadota</taxon>
        <taxon>Betaproteobacteria</taxon>
        <taxon>Candidatus Accumulibacter</taxon>
    </lineage>
</organism>
<dbReference type="InterPro" id="IPR029068">
    <property type="entry name" value="Glyas_Bleomycin-R_OHBP_Dase"/>
</dbReference>
<dbReference type="PATRIC" id="fig|1454003.3.peg.1159"/>
<dbReference type="InterPro" id="IPR004360">
    <property type="entry name" value="Glyas_Fos-R_dOase_dom"/>
</dbReference>
<dbReference type="PROSITE" id="PS51819">
    <property type="entry name" value="VOC"/>
    <property type="match status" value="1"/>
</dbReference>
<feature type="domain" description="VOC" evidence="1">
    <location>
        <begin position="7"/>
        <end position="126"/>
    </location>
</feature>
<dbReference type="SUPFAM" id="SSF54593">
    <property type="entry name" value="Glyoxalase/Bleomycin resistance protein/Dihydroxybiphenyl dioxygenase"/>
    <property type="match status" value="1"/>
</dbReference>
<dbReference type="PANTHER" id="PTHR33993:SF2">
    <property type="entry name" value="VOC DOMAIN-CONTAINING PROTEIN"/>
    <property type="match status" value="1"/>
</dbReference>
<dbReference type="Gene3D" id="3.10.180.10">
    <property type="entry name" value="2,3-Dihydroxybiphenyl 1,2-Dioxygenase, domain 1"/>
    <property type="match status" value="1"/>
</dbReference>
<name>A0A011QRT6_9PROT</name>
<dbReference type="Proteomes" id="UP000021816">
    <property type="component" value="Unassembled WGS sequence"/>
</dbReference>
<keyword evidence="2" id="KW-0456">Lyase</keyword>
<dbReference type="InterPro" id="IPR052164">
    <property type="entry name" value="Anthracycline_SecMetBiosynth"/>
</dbReference>